<keyword evidence="1" id="KW-0472">Membrane</keyword>
<proteinExistence type="predicted"/>
<organism evidence="3 4">
    <name type="scientific">Desulfitobacterium chlororespirans DSM 11544</name>
    <dbReference type="NCBI Taxonomy" id="1121395"/>
    <lineage>
        <taxon>Bacteria</taxon>
        <taxon>Bacillati</taxon>
        <taxon>Bacillota</taxon>
        <taxon>Clostridia</taxon>
        <taxon>Eubacteriales</taxon>
        <taxon>Desulfitobacteriaceae</taxon>
        <taxon>Desulfitobacterium</taxon>
    </lineage>
</organism>
<keyword evidence="4" id="KW-1185">Reference proteome</keyword>
<protein>
    <submittedName>
        <fullName evidence="3">Uncharacterized protein</fullName>
    </submittedName>
</protein>
<keyword evidence="1" id="KW-1133">Transmembrane helix</keyword>
<dbReference type="AlphaFoldDB" id="A0A1M7T6A3"/>
<evidence type="ECO:0000313" key="3">
    <source>
        <dbReference type="EMBL" id="SHN66280.1"/>
    </source>
</evidence>
<dbReference type="STRING" id="1121395.SAMN02745215_01646"/>
<dbReference type="Proteomes" id="UP000184010">
    <property type="component" value="Unassembled WGS sequence"/>
</dbReference>
<sequence>MLKKFTYAILLVLSLTLTGLPVLADIQIEEQSQSEGPAEAESSSGPFSALVENNGAGVQKIEPIDFKALGEKAVKFGNDSYSLFLNGSVPLFVWAIGLSLVLIMLGIFFGKKILGLGIVGVFISFGVIWFLNHLPQIAITIKAWGGSGVN</sequence>
<accession>A0A1M7T6A3</accession>
<feature type="chain" id="PRO_5013065510" evidence="2">
    <location>
        <begin position="25"/>
        <end position="150"/>
    </location>
</feature>
<feature type="transmembrane region" description="Helical" evidence="1">
    <location>
        <begin position="91"/>
        <end position="108"/>
    </location>
</feature>
<name>A0A1M7T6A3_9FIRM</name>
<evidence type="ECO:0000256" key="1">
    <source>
        <dbReference type="SAM" id="Phobius"/>
    </source>
</evidence>
<gene>
    <name evidence="3" type="ORF">SAMN02745215_01646</name>
</gene>
<evidence type="ECO:0000313" key="4">
    <source>
        <dbReference type="Proteomes" id="UP000184010"/>
    </source>
</evidence>
<reference evidence="4" key="1">
    <citation type="submission" date="2016-12" db="EMBL/GenBank/DDBJ databases">
        <authorList>
            <person name="Varghese N."/>
            <person name="Submissions S."/>
        </authorList>
    </citation>
    <scope>NUCLEOTIDE SEQUENCE [LARGE SCALE GENOMIC DNA]</scope>
    <source>
        <strain evidence="4">DSM 11544</strain>
    </source>
</reference>
<dbReference type="EMBL" id="FRDN01000005">
    <property type="protein sequence ID" value="SHN66280.1"/>
    <property type="molecule type" value="Genomic_DNA"/>
</dbReference>
<evidence type="ECO:0000256" key="2">
    <source>
        <dbReference type="SAM" id="SignalP"/>
    </source>
</evidence>
<feature type="transmembrane region" description="Helical" evidence="1">
    <location>
        <begin position="113"/>
        <end position="131"/>
    </location>
</feature>
<dbReference type="RefSeq" id="WP_072772135.1">
    <property type="nucleotide sequence ID" value="NZ_FRDN01000005.1"/>
</dbReference>
<feature type="signal peptide" evidence="2">
    <location>
        <begin position="1"/>
        <end position="24"/>
    </location>
</feature>
<keyword evidence="2" id="KW-0732">Signal</keyword>
<keyword evidence="1" id="KW-0812">Transmembrane</keyword>